<evidence type="ECO:0000313" key="7">
    <source>
        <dbReference type="EMBL" id="RAW02799.1"/>
    </source>
</evidence>
<dbReference type="SUPFAM" id="SSF50249">
    <property type="entry name" value="Nucleic acid-binding proteins"/>
    <property type="match status" value="1"/>
</dbReference>
<dbReference type="OrthoDB" id="9789152at2"/>
<evidence type="ECO:0000256" key="3">
    <source>
        <dbReference type="ARBA" id="ARBA00023204"/>
    </source>
</evidence>
<name>A0A364Y8V5_9BACT</name>
<dbReference type="GO" id="GO:0043590">
    <property type="term" value="C:bacterial nucleoid"/>
    <property type="evidence" value="ECO:0007669"/>
    <property type="project" value="TreeGrafter"/>
</dbReference>
<keyword evidence="5" id="KW-1133">Transmembrane helix</keyword>
<dbReference type="Pfam" id="PF11967">
    <property type="entry name" value="RecO_N"/>
    <property type="match status" value="1"/>
</dbReference>
<evidence type="ECO:0000259" key="6">
    <source>
        <dbReference type="Pfam" id="PF11967"/>
    </source>
</evidence>
<dbReference type="AlphaFoldDB" id="A0A364Y8V5"/>
<organism evidence="7 8">
    <name type="scientific">Pseudochryseolinea flava</name>
    <dbReference type="NCBI Taxonomy" id="2059302"/>
    <lineage>
        <taxon>Bacteria</taxon>
        <taxon>Pseudomonadati</taxon>
        <taxon>Bacteroidota</taxon>
        <taxon>Cytophagia</taxon>
        <taxon>Cytophagales</taxon>
        <taxon>Fulvivirgaceae</taxon>
        <taxon>Pseudochryseolinea</taxon>
    </lineage>
</organism>
<dbReference type="EMBL" id="QMFY01000001">
    <property type="protein sequence ID" value="RAW02799.1"/>
    <property type="molecule type" value="Genomic_DNA"/>
</dbReference>
<keyword evidence="2 4" id="KW-0233">DNA recombination</keyword>
<dbReference type="Gene3D" id="2.40.50.140">
    <property type="entry name" value="Nucleic acid-binding proteins"/>
    <property type="match status" value="1"/>
</dbReference>
<evidence type="ECO:0000256" key="5">
    <source>
        <dbReference type="SAM" id="Phobius"/>
    </source>
</evidence>
<keyword evidence="3 4" id="KW-0234">DNA repair</keyword>
<keyword evidence="1 4" id="KW-0227">DNA damage</keyword>
<dbReference type="GO" id="GO:0006302">
    <property type="term" value="P:double-strand break repair"/>
    <property type="evidence" value="ECO:0007669"/>
    <property type="project" value="TreeGrafter"/>
</dbReference>
<keyword evidence="8" id="KW-1185">Reference proteome</keyword>
<dbReference type="GO" id="GO:0006310">
    <property type="term" value="P:DNA recombination"/>
    <property type="evidence" value="ECO:0007669"/>
    <property type="project" value="UniProtKB-UniRule"/>
</dbReference>
<reference evidence="7 8" key="1">
    <citation type="submission" date="2018-06" db="EMBL/GenBank/DDBJ databases">
        <title>Chryseolinea flavus sp. nov., a member of the phylum Bacteroidetes isolated from soil.</title>
        <authorList>
            <person name="Li Y."/>
            <person name="Wang J."/>
        </authorList>
    </citation>
    <scope>NUCLEOTIDE SEQUENCE [LARGE SCALE GENOMIC DNA]</scope>
    <source>
        <strain evidence="7 8">SDU1-6</strain>
    </source>
</reference>
<comment type="function">
    <text evidence="4">Involved in DNA repair and RecF pathway recombination.</text>
</comment>
<protein>
    <recommendedName>
        <fullName evidence="4">DNA repair protein RecO</fullName>
    </recommendedName>
    <alternativeName>
        <fullName evidence="4">Recombination protein O</fullName>
    </alternativeName>
</protein>
<dbReference type="HAMAP" id="MF_00201">
    <property type="entry name" value="RecO"/>
    <property type="match status" value="1"/>
</dbReference>
<keyword evidence="5" id="KW-0472">Membrane</keyword>
<comment type="similarity">
    <text evidence="4">Belongs to the RecO family.</text>
</comment>
<dbReference type="RefSeq" id="WP_112745014.1">
    <property type="nucleotide sequence ID" value="NZ_QMFY01000001.1"/>
</dbReference>
<sequence length="221" mass="25290">MLHKTQGVVFRFTKYGETSIIVTIFTTLFGIQSYIVNGVRSKSLKSKIALYQPLTLLDLVVYYKENASIKRIKELKCLHPYQTVTSDIRKSSIAMFIAEILNKTVKEESHAQELCDFIITSMIILDTHEKTENFHLIFLLKLSRYLGFGAQFVNEVLGGRFTDEAIEKIIDQLIKADYTDVISMTIAQRREILELLVSFYADHVETIGELKSLAVLREIVS</sequence>
<evidence type="ECO:0000313" key="8">
    <source>
        <dbReference type="Proteomes" id="UP000251889"/>
    </source>
</evidence>
<dbReference type="InterPro" id="IPR037278">
    <property type="entry name" value="ARFGAP/RecO"/>
</dbReference>
<keyword evidence="5" id="KW-0812">Transmembrane</keyword>
<dbReference type="PANTHER" id="PTHR33991:SF1">
    <property type="entry name" value="DNA REPAIR PROTEIN RECO"/>
    <property type="match status" value="1"/>
</dbReference>
<evidence type="ECO:0000256" key="1">
    <source>
        <dbReference type="ARBA" id="ARBA00022763"/>
    </source>
</evidence>
<dbReference type="InterPro" id="IPR022572">
    <property type="entry name" value="DNA_rep/recomb_RecO_N"/>
</dbReference>
<proteinExistence type="inferred from homology"/>
<feature type="domain" description="DNA replication/recombination mediator RecO N-terminal" evidence="6">
    <location>
        <begin position="1"/>
        <end position="81"/>
    </location>
</feature>
<comment type="caution">
    <text evidence="7">The sequence shown here is derived from an EMBL/GenBank/DDBJ whole genome shotgun (WGS) entry which is preliminary data.</text>
</comment>
<dbReference type="NCBIfam" id="TIGR00613">
    <property type="entry name" value="reco"/>
    <property type="match status" value="1"/>
</dbReference>
<feature type="transmembrane region" description="Helical" evidence="5">
    <location>
        <begin position="20"/>
        <end position="39"/>
    </location>
</feature>
<accession>A0A364Y8V5</accession>
<gene>
    <name evidence="4 7" type="primary">recO</name>
    <name evidence="7" type="ORF">DQQ10_01440</name>
</gene>
<dbReference type="Proteomes" id="UP000251889">
    <property type="component" value="Unassembled WGS sequence"/>
</dbReference>
<evidence type="ECO:0000256" key="4">
    <source>
        <dbReference type="HAMAP-Rule" id="MF_00201"/>
    </source>
</evidence>
<dbReference type="SUPFAM" id="SSF57863">
    <property type="entry name" value="ArfGap/RecO-like zinc finger"/>
    <property type="match status" value="1"/>
</dbReference>
<dbReference type="InterPro" id="IPR012340">
    <property type="entry name" value="NA-bd_OB-fold"/>
</dbReference>
<evidence type="ECO:0000256" key="2">
    <source>
        <dbReference type="ARBA" id="ARBA00023172"/>
    </source>
</evidence>
<dbReference type="InterPro" id="IPR003717">
    <property type="entry name" value="RecO"/>
</dbReference>
<dbReference type="PANTHER" id="PTHR33991">
    <property type="entry name" value="DNA REPAIR PROTEIN RECO"/>
    <property type="match status" value="1"/>
</dbReference>
<dbReference type="Pfam" id="PF02565">
    <property type="entry name" value="RecO_C"/>
    <property type="match status" value="1"/>
</dbReference>